<comment type="caution">
    <text evidence="2">The sequence shown here is derived from an EMBL/GenBank/DDBJ whole genome shotgun (WGS) entry which is preliminary data.</text>
</comment>
<proteinExistence type="predicted"/>
<dbReference type="AlphaFoldDB" id="A0A2S5DVG0"/>
<feature type="region of interest" description="Disordered" evidence="1">
    <location>
        <begin position="1"/>
        <end position="61"/>
    </location>
</feature>
<evidence type="ECO:0000313" key="3">
    <source>
        <dbReference type="Proteomes" id="UP000238655"/>
    </source>
</evidence>
<name>A0A2S5DVG0_9BURK</name>
<evidence type="ECO:0000256" key="1">
    <source>
        <dbReference type="SAM" id="MobiDB-lite"/>
    </source>
</evidence>
<evidence type="ECO:0000313" key="2">
    <source>
        <dbReference type="EMBL" id="POZ83076.1"/>
    </source>
</evidence>
<reference evidence="2 3" key="1">
    <citation type="submission" date="2018-01" db="EMBL/GenBank/DDBJ databases">
        <title>Successful Treatment of Persistent Burkholderia cepacia Bacteremia with Ceftazidime-Avibactam.</title>
        <authorList>
            <person name="Tamma P."/>
            <person name="Fan Y."/>
            <person name="Bergman Y."/>
            <person name="Sick-Samuels A."/>
            <person name="Hsu A."/>
            <person name="Timp W."/>
            <person name="Simner P."/>
        </authorList>
    </citation>
    <scope>NUCLEOTIDE SEQUENCE [LARGE SCALE GENOMIC DNA]</scope>
    <source>
        <strain evidence="2 3">170816</strain>
    </source>
</reference>
<organism evidence="2 3">
    <name type="scientific">Burkholderia contaminans</name>
    <dbReference type="NCBI Taxonomy" id="488447"/>
    <lineage>
        <taxon>Bacteria</taxon>
        <taxon>Pseudomonadati</taxon>
        <taxon>Pseudomonadota</taxon>
        <taxon>Betaproteobacteria</taxon>
        <taxon>Burkholderiales</taxon>
        <taxon>Burkholderiaceae</taxon>
        <taxon>Burkholderia</taxon>
        <taxon>Burkholderia cepacia complex</taxon>
    </lineage>
</organism>
<accession>A0A2S5DVG0</accession>
<feature type="compositionally biased region" description="Basic and acidic residues" evidence="1">
    <location>
        <begin position="37"/>
        <end position="51"/>
    </location>
</feature>
<dbReference type="EMBL" id="PQVP01000002">
    <property type="protein sequence ID" value="POZ83076.1"/>
    <property type="molecule type" value="Genomic_DNA"/>
</dbReference>
<gene>
    <name evidence="2" type="ORF">C3743_23275</name>
</gene>
<feature type="compositionally biased region" description="Gly residues" evidence="1">
    <location>
        <begin position="1"/>
        <end position="11"/>
    </location>
</feature>
<sequence length="61" mass="6397">MDGGCAAGTVGGRPPSEDRLPPAMKAGMGRRQLFSGKMEKGIDSRPGDRHNSSLRRISSVG</sequence>
<dbReference type="Proteomes" id="UP000238655">
    <property type="component" value="Chromosome 1"/>
</dbReference>
<protein>
    <submittedName>
        <fullName evidence="2">Uncharacterized protein</fullName>
    </submittedName>
</protein>